<comment type="caution">
    <text evidence="3">The sequence shown here is derived from an EMBL/GenBank/DDBJ whole genome shotgun (WGS) entry which is preliminary data.</text>
</comment>
<proteinExistence type="predicted"/>
<feature type="coiled-coil region" evidence="1">
    <location>
        <begin position="147"/>
        <end position="332"/>
    </location>
</feature>
<organism evidence="3 4">
    <name type="scientific">Euplotes crassus</name>
    <dbReference type="NCBI Taxonomy" id="5936"/>
    <lineage>
        <taxon>Eukaryota</taxon>
        <taxon>Sar</taxon>
        <taxon>Alveolata</taxon>
        <taxon>Ciliophora</taxon>
        <taxon>Intramacronucleata</taxon>
        <taxon>Spirotrichea</taxon>
        <taxon>Hypotrichia</taxon>
        <taxon>Euplotida</taxon>
        <taxon>Euplotidae</taxon>
        <taxon>Moneuplotes</taxon>
    </lineage>
</organism>
<feature type="compositionally biased region" description="Acidic residues" evidence="2">
    <location>
        <begin position="449"/>
        <end position="463"/>
    </location>
</feature>
<keyword evidence="4" id="KW-1185">Reference proteome</keyword>
<feature type="region of interest" description="Disordered" evidence="2">
    <location>
        <begin position="1"/>
        <end position="34"/>
    </location>
</feature>
<evidence type="ECO:0000256" key="2">
    <source>
        <dbReference type="SAM" id="MobiDB-lite"/>
    </source>
</evidence>
<name>A0AAD1UHV7_EUPCR</name>
<sequence length="463" mass="54535">MLGQQKDNSDQEDIIHDLHGNSEDEEIDGIVADPNSLESLTATLEKLDEIIVENQRDVFMLNESLKRLKQEKEVVTRYLEKSKDQKSTRREDLRKKKEALESKQNDENSEFQKAFTAEKEAIIQTMDRQIQEEEKAKTEIASDLQRKGELMKEMKEYDKQMAQLRKQKEDYDSKLRKIKYDFMLKMAIENEKLQVEHIANEKEEKDKDKEEAETQVKQLGVEIHENNTQMNEKSVLQRYEISKLNKQKAQILKLNKNYKRDMMLNAETMEEYSKRQQTQNKKIKLLKSKIQILEKSLSQIVQDFEKEKSMLKKQNEEVISGQREELDILREDSRQKTKELKMLKSLSNVVIQQRSDIEQFFLEALEQIKEEIKKKIAEEKSKFRVPGSLGYTMGSMGKTMGSQDENKSYADKVDLNDLDWEDRERVLRLLFSKINAGVHPSQHWKDVEGEGEEESQALVELEE</sequence>
<gene>
    <name evidence="3" type="ORF">ECRASSUSDP1_LOCUS8243</name>
</gene>
<feature type="compositionally biased region" description="Basic and acidic residues" evidence="2">
    <location>
        <begin position="80"/>
        <end position="106"/>
    </location>
</feature>
<evidence type="ECO:0000313" key="3">
    <source>
        <dbReference type="EMBL" id="CAI2366967.1"/>
    </source>
</evidence>
<dbReference type="Proteomes" id="UP001295684">
    <property type="component" value="Unassembled WGS sequence"/>
</dbReference>
<dbReference type="EMBL" id="CAMPGE010008056">
    <property type="protein sequence ID" value="CAI2366967.1"/>
    <property type="molecule type" value="Genomic_DNA"/>
</dbReference>
<protein>
    <submittedName>
        <fullName evidence="3">Uncharacterized protein</fullName>
    </submittedName>
</protein>
<reference evidence="3" key="1">
    <citation type="submission" date="2023-07" db="EMBL/GenBank/DDBJ databases">
        <authorList>
            <consortium name="AG Swart"/>
            <person name="Singh M."/>
            <person name="Singh A."/>
            <person name="Seah K."/>
            <person name="Emmerich C."/>
        </authorList>
    </citation>
    <scope>NUCLEOTIDE SEQUENCE</scope>
    <source>
        <strain evidence="3">DP1</strain>
    </source>
</reference>
<evidence type="ECO:0000256" key="1">
    <source>
        <dbReference type="SAM" id="Coils"/>
    </source>
</evidence>
<feature type="region of interest" description="Disordered" evidence="2">
    <location>
        <begin position="439"/>
        <end position="463"/>
    </location>
</feature>
<dbReference type="PANTHER" id="PTHR14845:SF0">
    <property type="entry name" value="DUF4515 DOMAIN-CONTAINING PROTEIN"/>
    <property type="match status" value="1"/>
</dbReference>
<accession>A0AAD1UHV7</accession>
<keyword evidence="1" id="KW-0175">Coiled coil</keyword>
<feature type="region of interest" description="Disordered" evidence="2">
    <location>
        <begin position="80"/>
        <end position="112"/>
    </location>
</feature>
<dbReference type="AlphaFoldDB" id="A0AAD1UHV7"/>
<evidence type="ECO:0000313" key="4">
    <source>
        <dbReference type="Proteomes" id="UP001295684"/>
    </source>
</evidence>
<dbReference type="PANTHER" id="PTHR14845">
    <property type="entry name" value="COILED-COIL DOMAIN-CONTAINING 166"/>
    <property type="match status" value="1"/>
</dbReference>
<feature type="compositionally biased region" description="Basic and acidic residues" evidence="2">
    <location>
        <begin position="7"/>
        <end position="22"/>
    </location>
</feature>